<organism evidence="4">
    <name type="scientific">uncultured Acidimicrobiales bacterium</name>
    <dbReference type="NCBI Taxonomy" id="310071"/>
    <lineage>
        <taxon>Bacteria</taxon>
        <taxon>Bacillati</taxon>
        <taxon>Actinomycetota</taxon>
        <taxon>Acidimicrobiia</taxon>
        <taxon>Acidimicrobiales</taxon>
        <taxon>environmental samples</taxon>
    </lineage>
</organism>
<dbReference type="SUPFAM" id="SSF46689">
    <property type="entry name" value="Homeodomain-like"/>
    <property type="match status" value="1"/>
</dbReference>
<dbReference type="Pfam" id="PF02909">
    <property type="entry name" value="TetR_C_1"/>
    <property type="match status" value="1"/>
</dbReference>
<dbReference type="Gene3D" id="1.10.10.60">
    <property type="entry name" value="Homeodomain-like"/>
    <property type="match status" value="1"/>
</dbReference>
<reference evidence="4" key="1">
    <citation type="submission" date="2020-02" db="EMBL/GenBank/DDBJ databases">
        <authorList>
            <person name="Meier V. D."/>
        </authorList>
    </citation>
    <scope>NUCLEOTIDE SEQUENCE</scope>
    <source>
        <strain evidence="4">AVDCRST_MAG20</strain>
    </source>
</reference>
<dbReference type="InterPro" id="IPR036271">
    <property type="entry name" value="Tet_transcr_reg_TetR-rel_C_sf"/>
</dbReference>
<dbReference type="GO" id="GO:0045892">
    <property type="term" value="P:negative regulation of DNA-templated transcription"/>
    <property type="evidence" value="ECO:0007669"/>
    <property type="project" value="InterPro"/>
</dbReference>
<protein>
    <recommendedName>
        <fullName evidence="3">Tetracycline repressor TetR C-terminal domain-containing protein</fullName>
    </recommendedName>
</protein>
<dbReference type="SUPFAM" id="SSF48498">
    <property type="entry name" value="Tetracyclin repressor-like, C-terminal domain"/>
    <property type="match status" value="1"/>
</dbReference>
<proteinExistence type="predicted"/>
<keyword evidence="1" id="KW-0805">Transcription regulation</keyword>
<dbReference type="EMBL" id="CADCSY010000117">
    <property type="protein sequence ID" value="CAA9256969.1"/>
    <property type="molecule type" value="Genomic_DNA"/>
</dbReference>
<dbReference type="InterPro" id="IPR009057">
    <property type="entry name" value="Homeodomain-like_sf"/>
</dbReference>
<keyword evidence="2" id="KW-0804">Transcription</keyword>
<dbReference type="AlphaFoldDB" id="A0A6J4IP18"/>
<name>A0A6J4IP18_9ACTN</name>
<evidence type="ECO:0000313" key="4">
    <source>
        <dbReference type="EMBL" id="CAA9256969.1"/>
    </source>
</evidence>
<accession>A0A6J4IP18</accession>
<dbReference type="InterPro" id="IPR004111">
    <property type="entry name" value="Repressor_TetR_C"/>
</dbReference>
<gene>
    <name evidence="4" type="ORF">AVDCRST_MAG20-2471</name>
</gene>
<dbReference type="Gene3D" id="1.10.357.10">
    <property type="entry name" value="Tetracycline Repressor, domain 2"/>
    <property type="match status" value="1"/>
</dbReference>
<evidence type="ECO:0000256" key="1">
    <source>
        <dbReference type="ARBA" id="ARBA00023015"/>
    </source>
</evidence>
<evidence type="ECO:0000256" key="2">
    <source>
        <dbReference type="ARBA" id="ARBA00023163"/>
    </source>
</evidence>
<evidence type="ECO:0000259" key="3">
    <source>
        <dbReference type="Pfam" id="PF02909"/>
    </source>
</evidence>
<feature type="domain" description="Tetracycline repressor TetR C-terminal" evidence="3">
    <location>
        <begin position="98"/>
        <end position="218"/>
    </location>
</feature>
<sequence length="229" mass="23865">MAGDEPVRVGRDHVDIVVEDRCAFFVTAAVSAGGPPAASAHPVGLQGFSMRTLAARLGVSPMALYNHVSNWGELPGLVVDRLGGEMQPQPAPAGHGLERVPPIARGIRSAYLGHPAAIVLIQTTTSTSTAALGPIEEALAALVEAGMDPLAARSAWVGLIALVTGHVSYQLTGHFTGPVSADAVPAEITHLREIVELAPLDYQNAFEEALAAFLRGLQHLPVDGRGRQS</sequence>